<organism evidence="1 2">
    <name type="scientific">Tsukamurella asaccharolytica</name>
    <dbReference type="NCBI Taxonomy" id="2592067"/>
    <lineage>
        <taxon>Bacteria</taxon>
        <taxon>Bacillati</taxon>
        <taxon>Actinomycetota</taxon>
        <taxon>Actinomycetes</taxon>
        <taxon>Mycobacteriales</taxon>
        <taxon>Tsukamurellaceae</taxon>
        <taxon>Tsukamurella</taxon>
    </lineage>
</organism>
<accession>A0A5C5RD70</accession>
<gene>
    <name evidence="1" type="ORF">FK529_05645</name>
</gene>
<reference evidence="1 2" key="1">
    <citation type="submission" date="2019-06" db="EMBL/GenBank/DDBJ databases">
        <title>Tsukamurella conjunctivitidis sp. nov., Tsukamurella assacharolytica sp. nov. and Tsukamurella sputae sp. nov. isolated from patients with conjunctivitis, bacteraemia (lymphoma) and respiratory infection (sputum) in Hong Kong.</title>
        <authorList>
            <person name="Teng J.L.L."/>
            <person name="Lee H.H."/>
            <person name="Fong J.Y.H."/>
            <person name="Fok K.M.N."/>
            <person name="Lau S.K.P."/>
            <person name="Woo P.C.Y."/>
        </authorList>
    </citation>
    <scope>NUCLEOTIDE SEQUENCE [LARGE SCALE GENOMIC DNA]</scope>
    <source>
        <strain evidence="1 2">HKU71</strain>
    </source>
</reference>
<proteinExistence type="predicted"/>
<name>A0A5C5RD70_9ACTN</name>
<evidence type="ECO:0000313" key="1">
    <source>
        <dbReference type="EMBL" id="TWS20806.1"/>
    </source>
</evidence>
<comment type="caution">
    <text evidence="1">The sequence shown here is derived from an EMBL/GenBank/DDBJ whole genome shotgun (WGS) entry which is preliminary data.</text>
</comment>
<protein>
    <submittedName>
        <fullName evidence="1">Uncharacterized protein</fullName>
    </submittedName>
</protein>
<evidence type="ECO:0000313" key="2">
    <source>
        <dbReference type="Proteomes" id="UP000317291"/>
    </source>
</evidence>
<sequence length="81" mass="8932">MTDQTPDLEPAEDILAQLEFAARTLAMTAWEILRSQLPPAMKTVLSPPWDDLPAADKARLIEKTRADIRESVAAEQAGESK</sequence>
<keyword evidence="2" id="KW-1185">Reference proteome</keyword>
<dbReference type="EMBL" id="VIGW01000002">
    <property type="protein sequence ID" value="TWS20806.1"/>
    <property type="molecule type" value="Genomic_DNA"/>
</dbReference>
<dbReference type="RefSeq" id="WP_146560025.1">
    <property type="nucleotide sequence ID" value="NZ_VIGW01000002.1"/>
</dbReference>
<dbReference type="AlphaFoldDB" id="A0A5C5RD70"/>
<dbReference type="Proteomes" id="UP000317291">
    <property type="component" value="Unassembled WGS sequence"/>
</dbReference>